<evidence type="ECO:0000313" key="12">
    <source>
        <dbReference type="Proteomes" id="UP001165240"/>
    </source>
</evidence>
<dbReference type="RefSeq" id="WP_034328181.1">
    <property type="nucleotide sequence ID" value="NZ_BSYK01000001.1"/>
</dbReference>
<dbReference type="Pfam" id="PF13641">
    <property type="entry name" value="Glyco_tranf_2_3"/>
    <property type="match status" value="1"/>
</dbReference>
<keyword evidence="3 10" id="KW-1003">Cell membrane</keyword>
<organism evidence="11 12">
    <name type="scientific">Priestia megaterium</name>
    <name type="common">Bacillus megaterium</name>
    <dbReference type="NCBI Taxonomy" id="1404"/>
    <lineage>
        <taxon>Bacteria</taxon>
        <taxon>Bacillati</taxon>
        <taxon>Bacillota</taxon>
        <taxon>Bacilli</taxon>
        <taxon>Bacillales</taxon>
        <taxon>Bacillaceae</taxon>
        <taxon>Priestia</taxon>
    </lineage>
</organism>
<dbReference type="Gene3D" id="3.90.550.10">
    <property type="entry name" value="Spore Coat Polysaccharide Biosynthesis Protein SpsA, Chain A"/>
    <property type="match status" value="1"/>
</dbReference>
<dbReference type="CDD" id="cd06423">
    <property type="entry name" value="CESA_like"/>
    <property type="match status" value="1"/>
</dbReference>
<evidence type="ECO:0000256" key="2">
    <source>
        <dbReference type="ARBA" id="ARBA00006739"/>
    </source>
</evidence>
<sequence length="418" mass="48879">MNMQHVLIPGFEKLASFVFWYPFIMSLFWIAGTLIYIRYRDRDPKVDFSTVDWPLVSFLVPCYNEEETIEETLKHLLALDYPSKEIILINDGSTDGTADILKEISRNHPEVRVIQLYENKGKANALHLGAHASKAEFLICLDSDAILDQDAPYYLIHHFLHKGERLGAVTGNPRIRNRNTLLSRIQLVEYSSIIGSIKRTQRILGKVMTVSGVVVAFRKKALVDVGLWDRDMITEDIAVSWKLQQRFWDIRYEPRALCWMLVPETLKGIWKQRVRWAQGGQEVMLRHWKVLLKWKQRRIWIVYLEQWISTLWSFAWLFVTIMLLVTANSPQDILFWFTFTSFSLVFMSLIQLFIALKIDSKYDNVKRYYVWAAWYPALYWIVNTIVVVGAFPRAIRSRVKGGYATWSSPDRGLTKSKS</sequence>
<feature type="transmembrane region" description="Helical" evidence="10">
    <location>
        <begin position="299"/>
        <end position="327"/>
    </location>
</feature>
<gene>
    <name evidence="11" type="primary">icaA</name>
    <name evidence="11" type="ORF">ShirakiTB12_37790</name>
</gene>
<dbReference type="InterPro" id="IPR029044">
    <property type="entry name" value="Nucleotide-diphossugar_trans"/>
</dbReference>
<evidence type="ECO:0000256" key="10">
    <source>
        <dbReference type="RuleBase" id="RU364028"/>
    </source>
</evidence>
<proteinExistence type="inferred from homology"/>
<dbReference type="Proteomes" id="UP001165240">
    <property type="component" value="Unassembled WGS sequence"/>
</dbReference>
<evidence type="ECO:0000256" key="8">
    <source>
        <dbReference type="ARBA" id="ARBA00023136"/>
    </source>
</evidence>
<comment type="caution">
    <text evidence="11">The sequence shown here is derived from an EMBL/GenBank/DDBJ whole genome shotgun (WGS) entry which is preliminary data.</text>
</comment>
<reference evidence="11" key="1">
    <citation type="journal article" date="2024" name="Appl Microbiol">
        <title>Effect of kuratsuki Bacillus and Priestia on Taste of Sake.</title>
        <authorList>
            <person name="Kobayashi K."/>
            <person name="Nishida H."/>
        </authorList>
    </citation>
    <scope>NUCLEOTIDE SEQUENCE</scope>
    <source>
        <strain evidence="11">B-12</strain>
    </source>
</reference>
<feature type="transmembrane region" description="Helical" evidence="10">
    <location>
        <begin position="20"/>
        <end position="39"/>
    </location>
</feature>
<evidence type="ECO:0000256" key="1">
    <source>
        <dbReference type="ARBA" id="ARBA00004651"/>
    </source>
</evidence>
<dbReference type="EMBL" id="BSYK01000001">
    <property type="protein sequence ID" value="GMG75311.1"/>
    <property type="molecule type" value="Genomic_DNA"/>
</dbReference>
<keyword evidence="5 10" id="KW-0808">Transferase</keyword>
<feature type="transmembrane region" description="Helical" evidence="10">
    <location>
        <begin position="368"/>
        <end position="391"/>
    </location>
</feature>
<name>A0AAX6BNE5_PRIMG</name>
<dbReference type="PANTHER" id="PTHR43630:SF1">
    <property type="entry name" value="POLY-BETA-1,6-N-ACETYL-D-GLUCOSAMINE SYNTHASE"/>
    <property type="match status" value="1"/>
</dbReference>
<evidence type="ECO:0000256" key="6">
    <source>
        <dbReference type="ARBA" id="ARBA00022692"/>
    </source>
</evidence>
<feature type="transmembrane region" description="Helical" evidence="10">
    <location>
        <begin position="333"/>
        <end position="356"/>
    </location>
</feature>
<dbReference type="AlphaFoldDB" id="A0AAX6BNE5"/>
<comment type="subcellular location">
    <subcellularLocation>
        <location evidence="1 10">Cell membrane</location>
        <topology evidence="1 10">Multi-pass membrane protein</topology>
    </subcellularLocation>
</comment>
<evidence type="ECO:0000256" key="5">
    <source>
        <dbReference type="ARBA" id="ARBA00022679"/>
    </source>
</evidence>
<dbReference type="GO" id="GO:0005886">
    <property type="term" value="C:plasma membrane"/>
    <property type="evidence" value="ECO:0007669"/>
    <property type="project" value="UniProtKB-SubCell"/>
</dbReference>
<dbReference type="GeneID" id="48014320"/>
<dbReference type="NCBIfam" id="TIGR03937">
    <property type="entry name" value="PgaC_IcaA"/>
    <property type="match status" value="1"/>
</dbReference>
<keyword evidence="8 10" id="KW-0472">Membrane</keyword>
<dbReference type="GO" id="GO:0043708">
    <property type="term" value="P:cell adhesion involved in biofilm formation"/>
    <property type="evidence" value="ECO:0007669"/>
    <property type="project" value="InterPro"/>
</dbReference>
<evidence type="ECO:0000313" key="11">
    <source>
        <dbReference type="EMBL" id="GMG75311.1"/>
    </source>
</evidence>
<evidence type="ECO:0000256" key="9">
    <source>
        <dbReference type="NCBIfam" id="TIGR03937"/>
    </source>
</evidence>
<dbReference type="SUPFAM" id="SSF53448">
    <property type="entry name" value="Nucleotide-diphospho-sugar transferases"/>
    <property type="match status" value="1"/>
</dbReference>
<dbReference type="InterPro" id="IPR023853">
    <property type="entry name" value="PGA_PgaC/IcaA"/>
</dbReference>
<evidence type="ECO:0000256" key="3">
    <source>
        <dbReference type="ARBA" id="ARBA00022475"/>
    </source>
</evidence>
<keyword evidence="7 10" id="KW-1133">Transmembrane helix</keyword>
<dbReference type="GO" id="GO:0008375">
    <property type="term" value="F:acetylglucosaminyltransferase activity"/>
    <property type="evidence" value="ECO:0007669"/>
    <property type="project" value="UniProtKB-UniRule"/>
</dbReference>
<dbReference type="PANTHER" id="PTHR43630">
    <property type="entry name" value="POLY-BETA-1,6-N-ACETYL-D-GLUCOSAMINE SYNTHASE"/>
    <property type="match status" value="1"/>
</dbReference>
<keyword evidence="6 10" id="KW-0812">Transmembrane</keyword>
<dbReference type="EC" id="2.4.1.-" evidence="10"/>
<evidence type="ECO:0000256" key="7">
    <source>
        <dbReference type="ARBA" id="ARBA00022989"/>
    </source>
</evidence>
<comment type="similarity">
    <text evidence="2 10">Belongs to the glycosyltransferase 2 family.</text>
</comment>
<keyword evidence="4 10" id="KW-0328">Glycosyltransferase</keyword>
<evidence type="ECO:0000256" key="4">
    <source>
        <dbReference type="ARBA" id="ARBA00022676"/>
    </source>
</evidence>
<protein>
    <recommendedName>
        <fullName evidence="9 10">Poly-beta-1,6-N-acetyl-D-glucosamine synthase</fullName>
        <shortName evidence="10">Poly-beta-1,6-GlcNAc synthase</shortName>
        <ecNumber evidence="10">2.4.1.-</ecNumber>
    </recommendedName>
</protein>
<accession>A0AAX6BNE5</accession>